<protein>
    <submittedName>
        <fullName evidence="1">Uncharacterized protein</fullName>
    </submittedName>
</protein>
<organism evidence="1 2">
    <name type="scientific">Burkholderia cenocepacia</name>
    <dbReference type="NCBI Taxonomy" id="95486"/>
    <lineage>
        <taxon>Bacteria</taxon>
        <taxon>Pseudomonadati</taxon>
        <taxon>Pseudomonadota</taxon>
        <taxon>Betaproteobacteria</taxon>
        <taxon>Burkholderiales</taxon>
        <taxon>Burkholderiaceae</taxon>
        <taxon>Burkholderia</taxon>
        <taxon>Burkholderia cepacia complex</taxon>
    </lineage>
</organism>
<proteinExistence type="predicted"/>
<dbReference type="RefSeq" id="WP_143262296.1">
    <property type="nucleotide sequence ID" value="NZ_JAIMHC010000001.1"/>
</dbReference>
<name>A0ABD4UD56_9BURK</name>
<reference evidence="1 2" key="2">
    <citation type="journal article" date="2017" name="Front. Microbiol.">
        <title>Genomics Reveals a Unique Clone of Burkholderia cenocepacia Harboring an Actively Excising Novel Genomic Island.</title>
        <authorList>
            <person name="Patil P.P."/>
            <person name="Mali S."/>
            <person name="Midha S."/>
            <person name="Gautam V."/>
            <person name="Dash L."/>
            <person name="Kumar S."/>
            <person name="Shastri J."/>
            <person name="Singhal L."/>
            <person name="Patil P.B."/>
        </authorList>
    </citation>
    <scope>NUCLEOTIDE SEQUENCE [LARGE SCALE GENOMIC DNA]</scope>
    <source>
        <strain evidence="1 2">BC-19</strain>
    </source>
</reference>
<dbReference type="EMBL" id="JYMX02000008">
    <property type="protein sequence ID" value="MCW3712064.1"/>
    <property type="molecule type" value="Genomic_DNA"/>
</dbReference>
<gene>
    <name evidence="1" type="ORF">UE95_012280</name>
</gene>
<reference evidence="1 2" key="1">
    <citation type="journal article" date="2017" name="Front. Microbiol.">
        <title>Genomics reveals a unique clone of Burkholderia cenocepacia harbouring an actively excising novel genomic island.</title>
        <authorList>
            <person name="Patil P."/>
            <person name="Mali S."/>
            <person name="Midha S."/>
            <person name="Gautam V."/>
            <person name="Dash L."/>
            <person name="Kumar S."/>
            <person name="Shastri J."/>
            <person name="Singhal L."/>
            <person name="Patil P.B."/>
        </authorList>
    </citation>
    <scope>NUCLEOTIDE SEQUENCE [LARGE SCALE GENOMIC DNA]</scope>
    <source>
        <strain evidence="1 2">BC-19</strain>
    </source>
</reference>
<comment type="caution">
    <text evidence="1">The sequence shown here is derived from an EMBL/GenBank/DDBJ whole genome shotgun (WGS) entry which is preliminary data.</text>
</comment>
<dbReference type="Proteomes" id="UP000191686">
    <property type="component" value="Unassembled WGS sequence"/>
</dbReference>
<dbReference type="AlphaFoldDB" id="A0ABD4UD56"/>
<accession>A0ABD4UD56</accession>
<sequence length="64" mass="6682">MIPAALLLLKGAMALNSAKNLVEGPAAPLMKVFEEVENTLEAEVAPTPAPSPVTAFAPKLPRPF</sequence>
<evidence type="ECO:0000313" key="2">
    <source>
        <dbReference type="Proteomes" id="UP000191686"/>
    </source>
</evidence>
<evidence type="ECO:0000313" key="1">
    <source>
        <dbReference type="EMBL" id="MCW3712064.1"/>
    </source>
</evidence>